<gene>
    <name evidence="1" type="ORF">NIES23_55000</name>
</gene>
<reference evidence="1 2" key="1">
    <citation type="submission" date="2017-06" db="EMBL/GenBank/DDBJ databases">
        <title>Genome sequencing of cyanobaciteial culture collection at National Institute for Environmental Studies (NIES).</title>
        <authorList>
            <person name="Hirose Y."/>
            <person name="Shimura Y."/>
            <person name="Fujisawa T."/>
            <person name="Nakamura Y."/>
            <person name="Kawachi M."/>
        </authorList>
    </citation>
    <scope>NUCLEOTIDE SEQUENCE [LARGE SCALE GENOMIC DNA]</scope>
    <source>
        <strain evidence="1 2">NIES-23</strain>
        <plasmid evidence="2">Plasmid Plasmid1 dna</plasmid>
    </source>
</reference>
<dbReference type="EMBL" id="AP018217">
    <property type="protein sequence ID" value="BAY72672.1"/>
    <property type="molecule type" value="Genomic_DNA"/>
</dbReference>
<keyword evidence="1" id="KW-0614">Plasmid</keyword>
<proteinExistence type="predicted"/>
<sequence length="270" mass="30229">MNNEIKLGLCNPPEPLYLYVKNGELSGESYLWYHFDIEKEKTIPVHQKGLTGYLSELRVTAKEYRGKDNVKLDIVIAADEVYIIRTGIETNFAKTFLLAASQVYDFSKPLIIAATAGDENVVFCRLYDAATKVRIRREWNPHADWASLIAEIQSRLGGISSSVGLAPEQPPHPQDLRVKYIRTLLDYPLDLVKEFLQFQDATSPGQLPVSKVDALIKNMCFAWAANYIDNPNEAESSYQQVINAVANGDDELTAINQWMQQIQGGTTGTA</sequence>
<organism evidence="1 2">
    <name type="scientific">Trichormus variabilis NIES-23</name>
    <dbReference type="NCBI Taxonomy" id="1973479"/>
    <lineage>
        <taxon>Bacteria</taxon>
        <taxon>Bacillati</taxon>
        <taxon>Cyanobacteriota</taxon>
        <taxon>Cyanophyceae</taxon>
        <taxon>Nostocales</taxon>
        <taxon>Nostocaceae</taxon>
        <taxon>Trichormus</taxon>
    </lineage>
</organism>
<geneLocation type="plasmid" evidence="1">
    <name>plasmid1</name>
</geneLocation>
<evidence type="ECO:0000313" key="2">
    <source>
        <dbReference type="Proteomes" id="UP000217507"/>
    </source>
</evidence>
<evidence type="ECO:0000313" key="1">
    <source>
        <dbReference type="EMBL" id="BAY72672.1"/>
    </source>
</evidence>
<dbReference type="Proteomes" id="UP000217507">
    <property type="component" value="Plasmid Plasmid1 dna"/>
</dbReference>
<dbReference type="AlphaFoldDB" id="A0A1Z4KUZ6"/>
<name>A0A1Z4KUZ6_ANAVA</name>
<protein>
    <submittedName>
        <fullName evidence="1">Uncharacterized protein</fullName>
    </submittedName>
</protein>
<accession>A0A1Z4KUZ6</accession>